<organism evidence="2 3">
    <name type="scientific">Paracoccus aurantius</name>
    <dbReference type="NCBI Taxonomy" id="3073814"/>
    <lineage>
        <taxon>Bacteria</taxon>
        <taxon>Pseudomonadati</taxon>
        <taxon>Pseudomonadota</taxon>
        <taxon>Alphaproteobacteria</taxon>
        <taxon>Rhodobacterales</taxon>
        <taxon>Paracoccaceae</taxon>
        <taxon>Paracoccus</taxon>
    </lineage>
</organism>
<dbReference type="Proteomes" id="UP001269144">
    <property type="component" value="Unassembled WGS sequence"/>
</dbReference>
<dbReference type="EMBL" id="JAVQLW010000001">
    <property type="protein sequence ID" value="MDS9467944.1"/>
    <property type="molecule type" value="Genomic_DNA"/>
</dbReference>
<keyword evidence="3" id="KW-1185">Reference proteome</keyword>
<dbReference type="InterPro" id="IPR010064">
    <property type="entry name" value="HK97-gp10_tail"/>
</dbReference>
<protein>
    <submittedName>
        <fullName evidence="2">HK97 gp10 family phage protein</fullName>
    </submittedName>
</protein>
<dbReference type="NCBIfam" id="TIGR01725">
    <property type="entry name" value="phge_HK97_gp10"/>
    <property type="match status" value="1"/>
</dbReference>
<comment type="caution">
    <text evidence="2">The sequence shown here is derived from an EMBL/GenBank/DDBJ whole genome shotgun (WGS) entry which is preliminary data.</text>
</comment>
<accession>A0ABU2HUK4</accession>
<reference evidence="3" key="1">
    <citation type="submission" date="2023-07" db="EMBL/GenBank/DDBJ databases">
        <title>Paracoccus sp. MBLB3053 whole genome sequence.</title>
        <authorList>
            <person name="Hwang C.Y."/>
            <person name="Cho E.-S."/>
            <person name="Seo M.-J."/>
        </authorList>
    </citation>
    <scope>NUCLEOTIDE SEQUENCE [LARGE SCALE GENOMIC DNA]</scope>
    <source>
        <strain evidence="3">MBLB3053</strain>
    </source>
</reference>
<dbReference type="RefSeq" id="WP_311160119.1">
    <property type="nucleotide sequence ID" value="NZ_JAVQLW010000001.1"/>
</dbReference>
<gene>
    <name evidence="2" type="ORF">RGQ15_10240</name>
</gene>
<evidence type="ECO:0000256" key="1">
    <source>
        <dbReference type="SAM" id="MobiDB-lite"/>
    </source>
</evidence>
<name>A0ABU2HUK4_9RHOB</name>
<sequence length="140" mass="14898">MADDGGLARFQQRMEAIPRAARQAVKPALVKAANGVAEIQRGLAPDDPATSAPDLKSSIVVTGPGEATPAYSQPGGSVIVQPNQALITVGNTDVRYPHLQEYGTSHHAAQPFFWPGFRLGRKRAMSSIKRAIGKAIREAK</sequence>
<evidence type="ECO:0000313" key="3">
    <source>
        <dbReference type="Proteomes" id="UP001269144"/>
    </source>
</evidence>
<feature type="region of interest" description="Disordered" evidence="1">
    <location>
        <begin position="43"/>
        <end position="75"/>
    </location>
</feature>
<evidence type="ECO:0000313" key="2">
    <source>
        <dbReference type="EMBL" id="MDS9467944.1"/>
    </source>
</evidence>
<proteinExistence type="predicted"/>